<evidence type="ECO:0000259" key="7">
    <source>
        <dbReference type="Pfam" id="PF14500"/>
    </source>
</evidence>
<evidence type="ECO:0000313" key="9">
    <source>
        <dbReference type="Proteomes" id="UP000606974"/>
    </source>
</evidence>
<reference evidence="8" key="1">
    <citation type="submission" date="2020-02" db="EMBL/GenBank/DDBJ databases">
        <authorList>
            <person name="Palmer J.M."/>
        </authorList>
    </citation>
    <scope>NUCLEOTIDE SEQUENCE</scope>
    <source>
        <strain evidence="8">EPUS1.4</strain>
        <tissue evidence="8">Thallus</tissue>
    </source>
</reference>
<organism evidence="8 9">
    <name type="scientific">Endocarpon pusillum</name>
    <dbReference type="NCBI Taxonomy" id="364733"/>
    <lineage>
        <taxon>Eukaryota</taxon>
        <taxon>Fungi</taxon>
        <taxon>Dikarya</taxon>
        <taxon>Ascomycota</taxon>
        <taxon>Pezizomycotina</taxon>
        <taxon>Eurotiomycetes</taxon>
        <taxon>Chaetothyriomycetidae</taxon>
        <taxon>Verrucariales</taxon>
        <taxon>Verrucariaceae</taxon>
        <taxon>Endocarpon</taxon>
    </lineage>
</organism>
<comment type="subcellular location">
    <subcellularLocation>
        <location evidence="1 5">Nucleus</location>
    </subcellularLocation>
</comment>
<evidence type="ECO:0000256" key="2">
    <source>
        <dbReference type="ARBA" id="ARBA00009340"/>
    </source>
</evidence>
<keyword evidence="3" id="KW-0677">Repeat</keyword>
<dbReference type="Pfam" id="PF14500">
    <property type="entry name" value="MMS19_N"/>
    <property type="match status" value="1"/>
</dbReference>
<dbReference type="Proteomes" id="UP000606974">
    <property type="component" value="Unassembled WGS sequence"/>
</dbReference>
<dbReference type="PANTHER" id="PTHR12891">
    <property type="entry name" value="DNA REPAIR/TRANSCRIPTION PROTEIN MET18/MMS19"/>
    <property type="match status" value="1"/>
</dbReference>
<dbReference type="AlphaFoldDB" id="A0A8H7ACL3"/>
<evidence type="ECO:0000313" key="8">
    <source>
        <dbReference type="EMBL" id="KAF7504667.1"/>
    </source>
</evidence>
<comment type="caution">
    <text evidence="8">The sequence shown here is derived from an EMBL/GenBank/DDBJ whole genome shotgun (WGS) entry which is preliminary data.</text>
</comment>
<dbReference type="GO" id="GO:0006281">
    <property type="term" value="P:DNA repair"/>
    <property type="evidence" value="ECO:0007669"/>
    <property type="project" value="UniProtKB-UniRule"/>
</dbReference>
<proteinExistence type="inferred from homology"/>
<accession>A0A8H7ACL3</accession>
<dbReference type="InterPro" id="IPR039920">
    <property type="entry name" value="MMS19"/>
</dbReference>
<evidence type="ECO:0000256" key="3">
    <source>
        <dbReference type="ARBA" id="ARBA00022737"/>
    </source>
</evidence>
<keyword evidence="5" id="KW-0227">DNA damage</keyword>
<dbReference type="EMBL" id="JAACFV010000131">
    <property type="protein sequence ID" value="KAF7504667.1"/>
    <property type="molecule type" value="Genomic_DNA"/>
</dbReference>
<keyword evidence="4 5" id="KW-0539">Nucleus</keyword>
<protein>
    <recommendedName>
        <fullName evidence="5">MMS19 nucleotide excision repair protein</fullName>
    </recommendedName>
</protein>
<keyword evidence="5" id="KW-0234">DNA repair</keyword>
<dbReference type="GO" id="GO:0097361">
    <property type="term" value="C:cytosolic [4Fe-4S] assembly targeting complex"/>
    <property type="evidence" value="ECO:0007669"/>
    <property type="project" value="UniProtKB-UniRule"/>
</dbReference>
<gene>
    <name evidence="8" type="ORF">GJ744_002021</name>
</gene>
<dbReference type="GO" id="GO:0016226">
    <property type="term" value="P:iron-sulfur cluster assembly"/>
    <property type="evidence" value="ECO:0007669"/>
    <property type="project" value="UniProtKB-UniRule"/>
</dbReference>
<feature type="domain" description="MMS19 N-terminal" evidence="7">
    <location>
        <begin position="42"/>
        <end position="298"/>
    </location>
</feature>
<dbReference type="OrthoDB" id="342900at2759"/>
<comment type="function">
    <text evidence="5">Key component of the cytosolic iron-sulfur protein assembly (CIA) complex, a multiprotein complex that mediates the incorporation of iron-sulfur cluster into apoproteins specifically involved in DNA metabolism and genomic integrity. In the CIA complex, MMS19 acts as an adapter between early-acting CIA components and a subset of cellular target iron-sulfur proteins.</text>
</comment>
<evidence type="ECO:0000256" key="1">
    <source>
        <dbReference type="ARBA" id="ARBA00004123"/>
    </source>
</evidence>
<dbReference type="PANTHER" id="PTHR12891:SF0">
    <property type="entry name" value="MMS19 NUCLEOTIDE EXCISION REPAIR PROTEIN HOMOLOG"/>
    <property type="match status" value="1"/>
</dbReference>
<dbReference type="Gene3D" id="1.25.10.10">
    <property type="entry name" value="Leucine-rich Repeat Variant"/>
    <property type="match status" value="2"/>
</dbReference>
<keyword evidence="9" id="KW-1185">Reference proteome</keyword>
<dbReference type="InterPro" id="IPR029240">
    <property type="entry name" value="MMS19_N"/>
</dbReference>
<dbReference type="InterPro" id="IPR016024">
    <property type="entry name" value="ARM-type_fold"/>
</dbReference>
<feature type="domain" description="MMS19 C-terminal" evidence="6">
    <location>
        <begin position="549"/>
        <end position="998"/>
    </location>
</feature>
<comment type="similarity">
    <text evidence="2 5">Belongs to the MET18/MMS19 family.</text>
</comment>
<evidence type="ECO:0000256" key="5">
    <source>
        <dbReference type="RuleBase" id="RU367072"/>
    </source>
</evidence>
<dbReference type="InterPro" id="IPR024687">
    <property type="entry name" value="MMS19_C"/>
</dbReference>
<evidence type="ECO:0000256" key="4">
    <source>
        <dbReference type="ARBA" id="ARBA00023242"/>
    </source>
</evidence>
<sequence>MAVSDVRDYLLCIEHEKAEALYIAERTAHKLQSRENTLLDVVQSLGEYINDEDSRIRGRAVSYLTAVLSALPPKVLTRQQIDVLCQFFCDRIEDGGAIEGLTKLQSLDRFTNEMAQTVMRAIFDRFHDLHDRPQSRRHQVFHLLNELMANHRRALQKMGDESLVGITDLVNGEKDPRNLMLVFSMCRVLMLEWNISNHAEMLFDSVYAYFPITFRPPPNDPYGITAQDLKDRLRDCIASTKHLAPYAIPNLLDKLDSTSLVVKKDVLRTLLACAQAYDASTMSLYSITLWDSLKFEVLSAQEPELAEETLLVLRAIAACLATSTQPSSTASPLAHYLRPITKECIEHLQEPTQRQAKASGDILKSVSSASPESFNLVMKGVAAPIITIYQSSSEVAKHRALIQVLGQLFDSAIEVFGTWSSKRALANTENPLEAFSESFLEIYSQALMSTVKEEVSFRVAAAQGLQKLALISDLLQDNEIGMIIQHMDEVILQEGSYSRDDLKKTAMQSLAEISKHKPRLIMDITFPAFMAQLPDTDSEAEARDDYHTTLEGLAEVSVEKEVFDTLVRRLLNKLDVLLNTHNLDSPKYTGALLSTLLFIMERKGLQNDPNLEGYYDRVVVGLVSRATTAAAASKNLTALNNVAVLEVLGRVSNLIVRNASHDKKVTASANVYDLFSLQSGLERLSSAPNGSTLQSIWILSTWLLAAIPRDLQAPLLEAANISVTLSKLLALIDTDIEPVAFLAISRQLALYINKHLPSSALGIATSWLSTFYNKVRLARGGQLDHGQADSEQSISRVVRTIFMISKALILRLPPDTDAILGDLLSLLDSSKHSLPVNKFAASSFGGLLAPDAVLSKTNGAQVRLLTPQKVFQTLAPLISAGFKSSSQGEEKENYLTALSGVIASIPSDIVVPELPTLLPLLLQSLDLSDQRVKIATLETLAVVTARSPSALEESGHIPSLVRRLVKTASIPKPGSYKESEPDTPKARQLAVRCLLLMPGHIKGSGSRTNPLLPLKREVLQGLMKVLDDPKRDVRKEAVDARGAWLRGVDDVEDESD</sequence>
<dbReference type="InterPro" id="IPR011989">
    <property type="entry name" value="ARM-like"/>
</dbReference>
<name>A0A8H7ACL3_9EURO</name>
<dbReference type="Pfam" id="PF12460">
    <property type="entry name" value="MMS19_C"/>
    <property type="match status" value="1"/>
</dbReference>
<dbReference type="SUPFAM" id="SSF48371">
    <property type="entry name" value="ARM repeat"/>
    <property type="match status" value="1"/>
</dbReference>
<dbReference type="GO" id="GO:0005634">
    <property type="term" value="C:nucleus"/>
    <property type="evidence" value="ECO:0007669"/>
    <property type="project" value="UniProtKB-SubCell"/>
</dbReference>
<dbReference type="GO" id="GO:0051604">
    <property type="term" value="P:protein maturation"/>
    <property type="evidence" value="ECO:0007669"/>
    <property type="project" value="UniProtKB-UniRule"/>
</dbReference>
<evidence type="ECO:0000259" key="6">
    <source>
        <dbReference type="Pfam" id="PF12460"/>
    </source>
</evidence>